<keyword evidence="3" id="KW-0274">FAD</keyword>
<dbReference type="InterPro" id="IPR050346">
    <property type="entry name" value="FMO-like"/>
</dbReference>
<reference evidence="6" key="1">
    <citation type="submission" date="2016-06" db="EMBL/GenBank/DDBJ databases">
        <title>Draft Genome sequence of the fungus Inonotus baumii.</title>
        <authorList>
            <person name="Zhu H."/>
            <person name="Lin W."/>
        </authorList>
    </citation>
    <scope>NUCLEOTIDE SEQUENCE</scope>
    <source>
        <strain evidence="6">821</strain>
    </source>
</reference>
<dbReference type="Gene3D" id="3.50.50.60">
    <property type="entry name" value="FAD/NAD(P)-binding domain"/>
    <property type="match status" value="2"/>
</dbReference>
<dbReference type="PANTHER" id="PTHR23023">
    <property type="entry name" value="DIMETHYLANILINE MONOOXYGENASE"/>
    <property type="match status" value="1"/>
</dbReference>
<evidence type="ECO:0000256" key="4">
    <source>
        <dbReference type="ARBA" id="ARBA00022857"/>
    </source>
</evidence>
<dbReference type="InterPro" id="IPR036188">
    <property type="entry name" value="FAD/NAD-bd_sf"/>
</dbReference>
<dbReference type="OrthoDB" id="66881at2759"/>
<dbReference type="SUPFAM" id="SSF51905">
    <property type="entry name" value="FAD/NAD(P)-binding domain"/>
    <property type="match status" value="2"/>
</dbReference>
<evidence type="ECO:0000256" key="2">
    <source>
        <dbReference type="ARBA" id="ARBA00022630"/>
    </source>
</evidence>
<accession>A0A9Q5I1N2</accession>
<keyword evidence="2" id="KW-0285">Flavoprotein</keyword>
<comment type="similarity">
    <text evidence="1">Belongs to the FMO family.</text>
</comment>
<dbReference type="GO" id="GO:0050660">
    <property type="term" value="F:flavin adenine dinucleotide binding"/>
    <property type="evidence" value="ECO:0007669"/>
    <property type="project" value="InterPro"/>
</dbReference>
<dbReference type="Proteomes" id="UP000757232">
    <property type="component" value="Unassembled WGS sequence"/>
</dbReference>
<name>A0A9Q5I1N2_SANBA</name>
<proteinExistence type="inferred from homology"/>
<dbReference type="GO" id="GO:0004499">
    <property type="term" value="F:N,N-dimethylaniline monooxygenase activity"/>
    <property type="evidence" value="ECO:0007669"/>
    <property type="project" value="InterPro"/>
</dbReference>
<evidence type="ECO:0000256" key="1">
    <source>
        <dbReference type="ARBA" id="ARBA00009183"/>
    </source>
</evidence>
<evidence type="ECO:0000313" key="7">
    <source>
        <dbReference type="Proteomes" id="UP000757232"/>
    </source>
</evidence>
<keyword evidence="7" id="KW-1185">Reference proteome</keyword>
<dbReference type="InterPro" id="IPR020946">
    <property type="entry name" value="Flavin_mOase-like"/>
</dbReference>
<dbReference type="PRINTS" id="PR00370">
    <property type="entry name" value="FMOXYGENASE"/>
</dbReference>
<dbReference type="Pfam" id="PF00743">
    <property type="entry name" value="FMO-like"/>
    <property type="match status" value="2"/>
</dbReference>
<sequence length="522" mass="57929">MSESGLKICIVGGGAAGLAVAKVFKETEQSKSGLWTVRVFEEREDIGGTWLSAPATDKNIPPPTPMYDSIITNLPHPIMCYQSYWFPPSTPLFPKAGVVQDYLRAYAKEFDLMPHVNLSTSITSAVWTGNKWNITARGTSTSNGPEVTLEFDKLIVANGHYHVPFFPSLPGLDSWRSKDRVTHSAWYRHPIPVGDKVLVVGGGYSGIDIAEEMSTACKTLIHAAPHSVAVSHGNIVVHDSRAARLSELGADANPESERVVYFEDGSTESGIDHIFLATGYSLSFPFFKPPQLLVAPPSEPIHPSSPSDPLPEHLHNSEHHVFPLARFLFPISQDFPPESAAFVGLPVRVAPLPLFEAQARAIVKVFSDQSALDVPTEIQSIHERLASIRSNPDIIPPEPNSNEDSIIAHYWHTFKGREQFIYRDALHAFSGLTGDEWKVPEWVMESYENMVEMRKLWKEIVEKGEDEKWCKGVGEKGGEEGKEEWVEVMRRLLGMVRERKEADGLADKLNGPVPEVEPEKVV</sequence>
<dbReference type="AlphaFoldDB" id="A0A9Q5I1N2"/>
<evidence type="ECO:0000313" key="6">
    <source>
        <dbReference type="EMBL" id="OCB90028.1"/>
    </source>
</evidence>
<dbReference type="InterPro" id="IPR000960">
    <property type="entry name" value="Flavin_mOase"/>
</dbReference>
<keyword evidence="5" id="KW-0560">Oxidoreductase</keyword>
<gene>
    <name evidence="6" type="ORF">A7U60_g2790</name>
</gene>
<comment type="caution">
    <text evidence="6">The sequence shown here is derived from an EMBL/GenBank/DDBJ whole genome shotgun (WGS) entry which is preliminary data.</text>
</comment>
<keyword evidence="4" id="KW-0521">NADP</keyword>
<dbReference type="GO" id="GO:0050661">
    <property type="term" value="F:NADP binding"/>
    <property type="evidence" value="ECO:0007669"/>
    <property type="project" value="InterPro"/>
</dbReference>
<protein>
    <submittedName>
        <fullName evidence="6">FAD/NAD-binding domain-containing protein</fullName>
    </submittedName>
</protein>
<evidence type="ECO:0000256" key="3">
    <source>
        <dbReference type="ARBA" id="ARBA00022827"/>
    </source>
</evidence>
<evidence type="ECO:0000256" key="5">
    <source>
        <dbReference type="ARBA" id="ARBA00023002"/>
    </source>
</evidence>
<organism evidence="6 7">
    <name type="scientific">Sanghuangporus baumii</name>
    <name type="common">Phellinus baumii</name>
    <dbReference type="NCBI Taxonomy" id="108892"/>
    <lineage>
        <taxon>Eukaryota</taxon>
        <taxon>Fungi</taxon>
        <taxon>Dikarya</taxon>
        <taxon>Basidiomycota</taxon>
        <taxon>Agaricomycotina</taxon>
        <taxon>Agaricomycetes</taxon>
        <taxon>Hymenochaetales</taxon>
        <taxon>Hymenochaetaceae</taxon>
        <taxon>Sanghuangporus</taxon>
    </lineage>
</organism>
<dbReference type="EMBL" id="LNZH02000143">
    <property type="protein sequence ID" value="OCB90028.1"/>
    <property type="molecule type" value="Genomic_DNA"/>
</dbReference>